<evidence type="ECO:0000313" key="5">
    <source>
        <dbReference type="Proteomes" id="UP000225706"/>
    </source>
</evidence>
<evidence type="ECO:0000256" key="2">
    <source>
        <dbReference type="SAM" id="SignalP"/>
    </source>
</evidence>
<dbReference type="InterPro" id="IPR043502">
    <property type="entry name" value="DNA/RNA_pol_sf"/>
</dbReference>
<sequence length="698" mass="78733">MYWSLIWPETLFTLCHTCTFCLVIVRTTKSREKAPAAQVHDVPDGEIDPLSGIANNLKLDQKKAPAINEQIAKIVHGLLREKLTDKVLTATQNRYNTPENYECLTSTKVNHLIWDKLKPDTRCADIKLQRVQSNLVKGLIPVVSMAEKLVQAQDKIPKEALDAPDLIRAATDAIALIGAANFQLNMQCRENIKPMQKEDYKHMSSSSVPFTDFSFGNDADLSKQLKDLVEATKVSKKLNPKGEGHKSNGYRGVFVESPHSQGEIVSSIFLRLKKNGVDYRMILNLKELNQFIVYWHFKMDSLKTVTELMTQGCFMASVDIRDPYYTVPIAIEHQKYLKFMWRDKLYQHTCLPNGLASAPRIFTKLLKPVFNVLREIGYLSSSYIDDGHLQGASYRECYENVLETVMLLRKLGFSIHKEKSVLVSSQVLTCLGFVLNSIMMTVQLTDSQKEKLKNACLSLVNKENCTVQQVAEVMGLLVSGLPGVELDPLHYRSLERDKSNALRENKGNFGSSMTLSPSSRAELNWWITNANTSHKLISHGEPELLIQTDASTNGWGGPDWEMPGKNSSKQSRGNTGGALLDMPKLVSQTDVTTCGSSTDHHIQGNTPNTTRVPETSPTEEKVESVSMSFMRRLYKNRGFFERATNILLQSWSQSSQKQYDAHIRKWLFFYTRRQADPICPTISLAVEFLTTLYDEGLS</sequence>
<dbReference type="Gene3D" id="3.10.10.10">
    <property type="entry name" value="HIV Type 1 Reverse Transcriptase, subunit A, domain 1"/>
    <property type="match status" value="1"/>
</dbReference>
<dbReference type="AlphaFoldDB" id="A0A2B4RUK4"/>
<feature type="domain" description="Reverse transcriptase" evidence="3">
    <location>
        <begin position="252"/>
        <end position="435"/>
    </location>
</feature>
<comment type="caution">
    <text evidence="4">The sequence shown here is derived from an EMBL/GenBank/DDBJ whole genome shotgun (WGS) entry which is preliminary data.</text>
</comment>
<reference evidence="5" key="1">
    <citation type="journal article" date="2017" name="bioRxiv">
        <title>Comparative analysis of the genomes of Stylophora pistillata and Acropora digitifera provides evidence for extensive differences between species of corals.</title>
        <authorList>
            <person name="Voolstra C.R."/>
            <person name="Li Y."/>
            <person name="Liew Y.J."/>
            <person name="Baumgarten S."/>
            <person name="Zoccola D."/>
            <person name="Flot J.-F."/>
            <person name="Tambutte S."/>
            <person name="Allemand D."/>
            <person name="Aranda M."/>
        </authorList>
    </citation>
    <scope>NUCLEOTIDE SEQUENCE [LARGE SCALE GENOMIC DNA]</scope>
</reference>
<evidence type="ECO:0000259" key="3">
    <source>
        <dbReference type="PROSITE" id="PS50878"/>
    </source>
</evidence>
<dbReference type="OrthoDB" id="5985995at2759"/>
<dbReference type="PROSITE" id="PS50878">
    <property type="entry name" value="RT_POL"/>
    <property type="match status" value="1"/>
</dbReference>
<dbReference type="PANTHER" id="PTHR33050:SF7">
    <property type="entry name" value="RIBONUCLEASE H"/>
    <property type="match status" value="1"/>
</dbReference>
<dbReference type="Proteomes" id="UP000225706">
    <property type="component" value="Unassembled WGS sequence"/>
</dbReference>
<dbReference type="InterPro" id="IPR043128">
    <property type="entry name" value="Rev_trsase/Diguanyl_cyclase"/>
</dbReference>
<feature type="compositionally biased region" description="Polar residues" evidence="1">
    <location>
        <begin position="591"/>
        <end position="616"/>
    </location>
</feature>
<feature type="chain" id="PRO_5012451130" evidence="2">
    <location>
        <begin position="31"/>
        <end position="698"/>
    </location>
</feature>
<keyword evidence="5" id="KW-1185">Reference proteome</keyword>
<organism evidence="4 5">
    <name type="scientific">Stylophora pistillata</name>
    <name type="common">Smooth cauliflower coral</name>
    <dbReference type="NCBI Taxonomy" id="50429"/>
    <lineage>
        <taxon>Eukaryota</taxon>
        <taxon>Metazoa</taxon>
        <taxon>Cnidaria</taxon>
        <taxon>Anthozoa</taxon>
        <taxon>Hexacorallia</taxon>
        <taxon>Scleractinia</taxon>
        <taxon>Astrocoeniina</taxon>
        <taxon>Pocilloporidae</taxon>
        <taxon>Stylophora</taxon>
    </lineage>
</organism>
<dbReference type="EMBL" id="LSMT01000338">
    <property type="protein sequence ID" value="PFX19912.1"/>
    <property type="molecule type" value="Genomic_DNA"/>
</dbReference>
<dbReference type="Gene3D" id="3.30.70.270">
    <property type="match status" value="1"/>
</dbReference>
<feature type="region of interest" description="Disordered" evidence="1">
    <location>
        <begin position="591"/>
        <end position="620"/>
    </location>
</feature>
<feature type="signal peptide" evidence="2">
    <location>
        <begin position="1"/>
        <end position="30"/>
    </location>
</feature>
<evidence type="ECO:0000256" key="1">
    <source>
        <dbReference type="SAM" id="MobiDB-lite"/>
    </source>
</evidence>
<name>A0A2B4RUK4_STYPI</name>
<evidence type="ECO:0000313" key="4">
    <source>
        <dbReference type="EMBL" id="PFX19912.1"/>
    </source>
</evidence>
<dbReference type="STRING" id="50429.A0A2B4RUK4"/>
<feature type="region of interest" description="Disordered" evidence="1">
    <location>
        <begin position="548"/>
        <end position="577"/>
    </location>
</feature>
<dbReference type="CDD" id="cd03714">
    <property type="entry name" value="RT_DIRS1"/>
    <property type="match status" value="1"/>
</dbReference>
<dbReference type="PANTHER" id="PTHR33050">
    <property type="entry name" value="REVERSE TRANSCRIPTASE DOMAIN-CONTAINING PROTEIN"/>
    <property type="match status" value="1"/>
</dbReference>
<dbReference type="Pfam" id="PF00078">
    <property type="entry name" value="RVT_1"/>
    <property type="match status" value="1"/>
</dbReference>
<gene>
    <name evidence="4" type="primary">pol</name>
    <name evidence="4" type="ORF">AWC38_SpisGene15655</name>
</gene>
<protein>
    <submittedName>
        <fullName evidence="4">Pro-Pol polyprotein</fullName>
    </submittedName>
</protein>
<proteinExistence type="predicted"/>
<dbReference type="SUPFAM" id="SSF56672">
    <property type="entry name" value="DNA/RNA polymerases"/>
    <property type="match status" value="1"/>
</dbReference>
<keyword evidence="2" id="KW-0732">Signal</keyword>
<dbReference type="InterPro" id="IPR000477">
    <property type="entry name" value="RT_dom"/>
</dbReference>
<dbReference type="InterPro" id="IPR052055">
    <property type="entry name" value="Hepadnavirus_pol/RT"/>
</dbReference>
<accession>A0A2B4RUK4</accession>